<dbReference type="CDD" id="cd02801">
    <property type="entry name" value="DUS_like_FMN"/>
    <property type="match status" value="1"/>
</dbReference>
<dbReference type="GO" id="GO:0050660">
    <property type="term" value="F:flavin adenine dinucleotide binding"/>
    <property type="evidence" value="ECO:0007669"/>
    <property type="project" value="InterPro"/>
</dbReference>
<evidence type="ECO:0000313" key="16">
    <source>
        <dbReference type="Proteomes" id="UP000229502"/>
    </source>
</evidence>
<name>A0A2M6YRL9_9BACT</name>
<dbReference type="InterPro" id="IPR024036">
    <property type="entry name" value="tRNA-dHydroUridine_Synthase_C"/>
</dbReference>
<evidence type="ECO:0000259" key="14">
    <source>
        <dbReference type="Pfam" id="PF01207"/>
    </source>
</evidence>
<feature type="non-terminal residue" evidence="15">
    <location>
        <position position="311"/>
    </location>
</feature>
<dbReference type="PANTHER" id="PTHR11082:SF25">
    <property type="entry name" value="DUS-LIKE FMN-BINDING DOMAIN-CONTAINING PROTEIN"/>
    <property type="match status" value="1"/>
</dbReference>
<comment type="cofactor">
    <cofactor evidence="1 13">
        <name>FMN</name>
        <dbReference type="ChEBI" id="CHEBI:58210"/>
    </cofactor>
</comment>
<organism evidence="15 16">
    <name type="scientific">Candidatus Shapirobacteria bacterium CG07_land_8_20_14_0_80_39_18</name>
    <dbReference type="NCBI Taxonomy" id="1974882"/>
    <lineage>
        <taxon>Bacteria</taxon>
        <taxon>Candidatus Shapironibacteriota</taxon>
    </lineage>
</organism>
<dbReference type="GO" id="GO:0017150">
    <property type="term" value="F:tRNA dihydrouridine synthase activity"/>
    <property type="evidence" value="ECO:0007669"/>
    <property type="project" value="InterPro"/>
</dbReference>
<evidence type="ECO:0000256" key="3">
    <source>
        <dbReference type="ARBA" id="ARBA00022555"/>
    </source>
</evidence>
<dbReference type="InterPro" id="IPR001269">
    <property type="entry name" value="DUS_fam"/>
</dbReference>
<evidence type="ECO:0000313" key="15">
    <source>
        <dbReference type="EMBL" id="PIU35405.1"/>
    </source>
</evidence>
<protein>
    <recommendedName>
        <fullName evidence="14">DUS-like FMN-binding domain-containing protein</fullName>
    </recommendedName>
</protein>
<evidence type="ECO:0000256" key="7">
    <source>
        <dbReference type="ARBA" id="ARBA00022857"/>
    </source>
</evidence>
<evidence type="ECO:0000256" key="1">
    <source>
        <dbReference type="ARBA" id="ARBA00001917"/>
    </source>
</evidence>
<sequence length="311" mass="34836">MESFWKRLKKPIIGLGPMDGVTDEPMRQIQCSISKPSVLYTEFVSVEGFARNPDVFKKTLFFQENERPIVVQLFGYTPELFYEVILKISEMKFDGIDINMGCPAKSILKKGGGGALIGNYNLAAKIIEKSLEAIVKSKKQIPLSVKTRVGKDKVITSEWISFLCTFPVSEITVHGRLLKDGNSSEVNWEEIKVAGEIAHNKKIVCLGNGGVKSVLEVRQKASDFGLDGVLIGQAALGNPWVFKDSYVPTREEILQTVIEHSRLVSDFYPPERFATVLKHLGWYPKGFPNCIKLKVELLKCKNLNQVIETVK</sequence>
<evidence type="ECO:0000256" key="12">
    <source>
        <dbReference type="PIRSR" id="PIRSR006621-1"/>
    </source>
</evidence>
<dbReference type="InterPro" id="IPR018517">
    <property type="entry name" value="tRNA_hU_synthase_CS"/>
</dbReference>
<evidence type="ECO:0000256" key="2">
    <source>
        <dbReference type="ARBA" id="ARBA00002790"/>
    </source>
</evidence>
<accession>A0A2M6YRL9</accession>
<dbReference type="InterPro" id="IPR013785">
    <property type="entry name" value="Aldolase_TIM"/>
</dbReference>
<dbReference type="PANTHER" id="PTHR11082">
    <property type="entry name" value="TRNA-DIHYDROURIDINE SYNTHASE"/>
    <property type="match status" value="1"/>
</dbReference>
<dbReference type="EMBL" id="PEWZ01000070">
    <property type="protein sequence ID" value="PIU35405.1"/>
    <property type="molecule type" value="Genomic_DNA"/>
</dbReference>
<keyword evidence="8" id="KW-0694">RNA-binding</keyword>
<dbReference type="AlphaFoldDB" id="A0A2M6YRL9"/>
<feature type="binding site" evidence="13">
    <location>
        <position position="146"/>
    </location>
    <ligand>
        <name>FMN</name>
        <dbReference type="ChEBI" id="CHEBI:58210"/>
    </ligand>
</feature>
<feature type="domain" description="DUS-like FMN-binding" evidence="14">
    <location>
        <begin position="16"/>
        <end position="305"/>
    </location>
</feature>
<feature type="binding site" evidence="13">
    <location>
        <begin position="208"/>
        <end position="210"/>
    </location>
    <ligand>
        <name>FMN</name>
        <dbReference type="ChEBI" id="CHEBI:58210"/>
    </ligand>
</feature>
<dbReference type="GO" id="GO:0000049">
    <property type="term" value="F:tRNA binding"/>
    <property type="evidence" value="ECO:0007669"/>
    <property type="project" value="UniProtKB-KW"/>
</dbReference>
<evidence type="ECO:0000256" key="13">
    <source>
        <dbReference type="PIRSR" id="PIRSR006621-2"/>
    </source>
</evidence>
<dbReference type="InterPro" id="IPR035587">
    <property type="entry name" value="DUS-like_FMN-bd"/>
</dbReference>
<keyword evidence="3" id="KW-0820">tRNA-binding</keyword>
<keyword evidence="13" id="KW-0547">Nucleotide-binding</keyword>
<feature type="binding site" evidence="13">
    <location>
        <position position="174"/>
    </location>
    <ligand>
        <name>FMN</name>
        <dbReference type="ChEBI" id="CHEBI:58210"/>
    </ligand>
</feature>
<comment type="caution">
    <text evidence="15">The sequence shown here is derived from an EMBL/GenBank/DDBJ whole genome shotgun (WGS) entry which is preliminary data.</text>
</comment>
<dbReference type="SUPFAM" id="SSF51395">
    <property type="entry name" value="FMN-linked oxidoreductases"/>
    <property type="match status" value="1"/>
</dbReference>
<evidence type="ECO:0000256" key="5">
    <source>
        <dbReference type="ARBA" id="ARBA00022643"/>
    </source>
</evidence>
<dbReference type="Gene3D" id="3.20.20.70">
    <property type="entry name" value="Aldolase class I"/>
    <property type="match status" value="1"/>
</dbReference>
<evidence type="ECO:0000256" key="11">
    <source>
        <dbReference type="ARBA" id="ARBA00048802"/>
    </source>
</evidence>
<gene>
    <name evidence="15" type="ORF">COT03_01375</name>
</gene>
<feature type="binding site" evidence="13">
    <location>
        <position position="72"/>
    </location>
    <ligand>
        <name>FMN</name>
        <dbReference type="ChEBI" id="CHEBI:58210"/>
    </ligand>
</feature>
<dbReference type="PIRSF" id="PIRSF006621">
    <property type="entry name" value="Dus"/>
    <property type="match status" value="1"/>
</dbReference>
<dbReference type="Pfam" id="PF01207">
    <property type="entry name" value="Dus"/>
    <property type="match status" value="1"/>
</dbReference>
<keyword evidence="7" id="KW-0521">NADP</keyword>
<proteinExistence type="predicted"/>
<dbReference type="Proteomes" id="UP000229502">
    <property type="component" value="Unassembled WGS sequence"/>
</dbReference>
<keyword evidence="5 13" id="KW-0288">FMN</keyword>
<comment type="function">
    <text evidence="2">Catalyzes the synthesis of 5,6-dihydrouridine (D), a modified base found in the D-loop of most tRNAs, via the reduction of the C5-C6 double bond in target uridines.</text>
</comment>
<comment type="catalytic activity">
    <reaction evidence="11">
        <text>a 5,6-dihydrouridine in tRNA + NAD(+) = a uridine in tRNA + NADH + H(+)</text>
        <dbReference type="Rhea" id="RHEA:54452"/>
        <dbReference type="Rhea" id="RHEA-COMP:13339"/>
        <dbReference type="Rhea" id="RHEA-COMP:13887"/>
        <dbReference type="ChEBI" id="CHEBI:15378"/>
        <dbReference type="ChEBI" id="CHEBI:57540"/>
        <dbReference type="ChEBI" id="CHEBI:57945"/>
        <dbReference type="ChEBI" id="CHEBI:65315"/>
        <dbReference type="ChEBI" id="CHEBI:74443"/>
    </reaction>
</comment>
<evidence type="ECO:0000256" key="6">
    <source>
        <dbReference type="ARBA" id="ARBA00022694"/>
    </source>
</evidence>
<keyword evidence="6" id="KW-0819">tRNA processing</keyword>
<evidence type="ECO:0000256" key="9">
    <source>
        <dbReference type="ARBA" id="ARBA00023002"/>
    </source>
</evidence>
<keyword evidence="9" id="KW-0560">Oxidoreductase</keyword>
<feature type="active site" description="Proton donor" evidence="12">
    <location>
        <position position="102"/>
    </location>
</feature>
<dbReference type="Gene3D" id="1.10.1200.80">
    <property type="entry name" value="Putative flavin oxidoreducatase, domain 2"/>
    <property type="match status" value="1"/>
</dbReference>
<dbReference type="PROSITE" id="PS01136">
    <property type="entry name" value="UPF0034"/>
    <property type="match status" value="1"/>
</dbReference>
<evidence type="ECO:0000256" key="8">
    <source>
        <dbReference type="ARBA" id="ARBA00022884"/>
    </source>
</evidence>
<evidence type="ECO:0000256" key="10">
    <source>
        <dbReference type="ARBA" id="ARBA00048205"/>
    </source>
</evidence>
<reference evidence="16" key="1">
    <citation type="submission" date="2017-09" db="EMBL/GenBank/DDBJ databases">
        <title>Depth-based differentiation of microbial function through sediment-hosted aquifers and enrichment of novel symbionts in the deep terrestrial subsurface.</title>
        <authorList>
            <person name="Probst A.J."/>
            <person name="Ladd B."/>
            <person name="Jarett J.K."/>
            <person name="Geller-Mcgrath D.E."/>
            <person name="Sieber C.M.K."/>
            <person name="Emerson J.B."/>
            <person name="Anantharaman K."/>
            <person name="Thomas B.C."/>
            <person name="Malmstrom R."/>
            <person name="Stieglmeier M."/>
            <person name="Klingl A."/>
            <person name="Woyke T."/>
            <person name="Ryan C.M."/>
            <person name="Banfield J.F."/>
        </authorList>
    </citation>
    <scope>NUCLEOTIDE SEQUENCE [LARGE SCALE GENOMIC DNA]</scope>
</reference>
<comment type="catalytic activity">
    <reaction evidence="10">
        <text>a 5,6-dihydrouridine in tRNA + NADP(+) = a uridine in tRNA + NADPH + H(+)</text>
        <dbReference type="Rhea" id="RHEA:23624"/>
        <dbReference type="Rhea" id="RHEA-COMP:13339"/>
        <dbReference type="Rhea" id="RHEA-COMP:13887"/>
        <dbReference type="ChEBI" id="CHEBI:15378"/>
        <dbReference type="ChEBI" id="CHEBI:57783"/>
        <dbReference type="ChEBI" id="CHEBI:58349"/>
        <dbReference type="ChEBI" id="CHEBI:65315"/>
        <dbReference type="ChEBI" id="CHEBI:74443"/>
    </reaction>
</comment>
<evidence type="ECO:0000256" key="4">
    <source>
        <dbReference type="ARBA" id="ARBA00022630"/>
    </source>
</evidence>
<keyword evidence="4" id="KW-0285">Flavoprotein</keyword>